<name>A0AA88PBA5_9TELE</name>
<proteinExistence type="predicted"/>
<accession>A0AA88PBA5</accession>
<evidence type="ECO:0000313" key="3">
    <source>
        <dbReference type="Proteomes" id="UP001187343"/>
    </source>
</evidence>
<keyword evidence="3" id="KW-1185">Reference proteome</keyword>
<dbReference type="EMBL" id="JAUYZG010000021">
    <property type="protein sequence ID" value="KAK2874580.1"/>
    <property type="molecule type" value="Genomic_DNA"/>
</dbReference>
<protein>
    <submittedName>
        <fullName evidence="2">Uncharacterized protein</fullName>
    </submittedName>
</protein>
<dbReference type="AlphaFoldDB" id="A0AA88PBA5"/>
<dbReference type="Proteomes" id="UP001187343">
    <property type="component" value="Unassembled WGS sequence"/>
</dbReference>
<sequence length="204" mass="21580">MRDRYQKISHKEDPEVLSPEVQEVLGLVVPKDLSPAVPEPVPEVPSLEVPEALGLVVIGHLSVVVPELAPEDPTSVVPKVPEGLNDGPDGLRAKSSKSGGPRGLESSEPSGPKLLIPKCPKSRTQRLVSISTGFSIVFCSAGSPEVLFSDLSSIEVCICLGLHLHQLYFCLIDPTLVNGPLGSTVVFLSSGSFALAPDTLDIFL</sequence>
<reference evidence="2" key="1">
    <citation type="submission" date="2023-08" db="EMBL/GenBank/DDBJ databases">
        <title>Chromosome-level Genome Assembly of mud carp (Cirrhinus molitorella).</title>
        <authorList>
            <person name="Liu H."/>
        </authorList>
    </citation>
    <scope>NUCLEOTIDE SEQUENCE</scope>
    <source>
        <strain evidence="2">Prfri</strain>
        <tissue evidence="2">Muscle</tissue>
    </source>
</reference>
<comment type="caution">
    <text evidence="2">The sequence shown here is derived from an EMBL/GenBank/DDBJ whole genome shotgun (WGS) entry which is preliminary data.</text>
</comment>
<organism evidence="2 3">
    <name type="scientific">Cirrhinus molitorella</name>
    <name type="common">mud carp</name>
    <dbReference type="NCBI Taxonomy" id="172907"/>
    <lineage>
        <taxon>Eukaryota</taxon>
        <taxon>Metazoa</taxon>
        <taxon>Chordata</taxon>
        <taxon>Craniata</taxon>
        <taxon>Vertebrata</taxon>
        <taxon>Euteleostomi</taxon>
        <taxon>Actinopterygii</taxon>
        <taxon>Neopterygii</taxon>
        <taxon>Teleostei</taxon>
        <taxon>Ostariophysi</taxon>
        <taxon>Cypriniformes</taxon>
        <taxon>Cyprinidae</taxon>
        <taxon>Labeoninae</taxon>
        <taxon>Labeonini</taxon>
        <taxon>Cirrhinus</taxon>
    </lineage>
</organism>
<evidence type="ECO:0000313" key="2">
    <source>
        <dbReference type="EMBL" id="KAK2874580.1"/>
    </source>
</evidence>
<evidence type="ECO:0000256" key="1">
    <source>
        <dbReference type="SAM" id="MobiDB-lite"/>
    </source>
</evidence>
<feature type="region of interest" description="Disordered" evidence="1">
    <location>
        <begin position="72"/>
        <end position="115"/>
    </location>
</feature>
<gene>
    <name evidence="2" type="ORF">Q8A67_021733</name>
</gene>